<dbReference type="Pfam" id="PF00012">
    <property type="entry name" value="HSP70"/>
    <property type="match status" value="1"/>
</dbReference>
<dbReference type="SUPFAM" id="SSF53067">
    <property type="entry name" value="Actin-like ATPase domain"/>
    <property type="match status" value="2"/>
</dbReference>
<dbReference type="InterPro" id="IPR029047">
    <property type="entry name" value="HSP70_peptide-bd_sf"/>
</dbReference>
<keyword evidence="7" id="KW-1185">Reference proteome</keyword>
<dbReference type="GO" id="GO:0005524">
    <property type="term" value="F:ATP binding"/>
    <property type="evidence" value="ECO:0007669"/>
    <property type="project" value="UniProtKB-KW"/>
</dbReference>
<evidence type="ECO:0000256" key="2">
    <source>
        <dbReference type="ARBA" id="ARBA00022824"/>
    </source>
</evidence>
<dbReference type="InterPro" id="IPR043129">
    <property type="entry name" value="ATPase_NBD"/>
</dbReference>
<dbReference type="GO" id="GO:0034663">
    <property type="term" value="C:endoplasmic reticulum chaperone complex"/>
    <property type="evidence" value="ECO:0007669"/>
    <property type="project" value="TreeGrafter"/>
</dbReference>
<evidence type="ECO:0000313" key="7">
    <source>
        <dbReference type="Proteomes" id="UP001165065"/>
    </source>
</evidence>
<name>A0A9W7GLX4_9STRA</name>
<organism evidence="6 7">
    <name type="scientific">Triparma columacea</name>
    <dbReference type="NCBI Taxonomy" id="722753"/>
    <lineage>
        <taxon>Eukaryota</taxon>
        <taxon>Sar</taxon>
        <taxon>Stramenopiles</taxon>
        <taxon>Ochrophyta</taxon>
        <taxon>Bolidophyceae</taxon>
        <taxon>Parmales</taxon>
        <taxon>Triparmaceae</taxon>
        <taxon>Triparma</taxon>
    </lineage>
</organism>
<keyword evidence="1" id="KW-0547">Nucleotide-binding</keyword>
<dbReference type="PRINTS" id="PR00301">
    <property type="entry name" value="HEATSHOCK70"/>
</dbReference>
<dbReference type="Proteomes" id="UP001165065">
    <property type="component" value="Unassembled WGS sequence"/>
</dbReference>
<dbReference type="Gene3D" id="3.90.640.10">
    <property type="entry name" value="Actin, Chain A, domain 4"/>
    <property type="match status" value="1"/>
</dbReference>
<comment type="caution">
    <text evidence="6">The sequence shown here is derived from an EMBL/GenBank/DDBJ whole genome shotgun (WGS) entry which is preliminary data.</text>
</comment>
<dbReference type="GO" id="GO:0140662">
    <property type="term" value="F:ATP-dependent protein folding chaperone"/>
    <property type="evidence" value="ECO:0007669"/>
    <property type="project" value="InterPro"/>
</dbReference>
<accession>A0A9W7GLX4</accession>
<feature type="compositionally biased region" description="Acidic residues" evidence="5">
    <location>
        <begin position="871"/>
        <end position="882"/>
    </location>
</feature>
<gene>
    <name evidence="6" type="ORF">TrCOL_g9525</name>
</gene>
<evidence type="ECO:0008006" key="8">
    <source>
        <dbReference type="Google" id="ProtNLM"/>
    </source>
</evidence>
<keyword evidence="2" id="KW-0256">Endoplasmic reticulum</keyword>
<feature type="region of interest" description="Disordered" evidence="5">
    <location>
        <begin position="828"/>
        <end position="922"/>
    </location>
</feature>
<protein>
    <recommendedName>
        <fullName evidence="8">Heat shock protein 70</fullName>
    </recommendedName>
</protein>
<dbReference type="CDD" id="cd10230">
    <property type="entry name" value="ASKHA_NBD_HSP70_HYOU1"/>
    <property type="match status" value="1"/>
</dbReference>
<evidence type="ECO:0000256" key="4">
    <source>
        <dbReference type="ARBA" id="ARBA00023186"/>
    </source>
</evidence>
<reference evidence="7" key="1">
    <citation type="journal article" date="2023" name="Commun. Biol.">
        <title>Genome analysis of Parmales, the sister group of diatoms, reveals the evolutionary specialization of diatoms from phago-mixotrophs to photoautotrophs.</title>
        <authorList>
            <person name="Ban H."/>
            <person name="Sato S."/>
            <person name="Yoshikawa S."/>
            <person name="Yamada K."/>
            <person name="Nakamura Y."/>
            <person name="Ichinomiya M."/>
            <person name="Sato N."/>
            <person name="Blanc-Mathieu R."/>
            <person name="Endo H."/>
            <person name="Kuwata A."/>
            <person name="Ogata H."/>
        </authorList>
    </citation>
    <scope>NUCLEOTIDE SEQUENCE [LARGE SCALE GENOMIC DNA]</scope>
</reference>
<dbReference type="Gene3D" id="2.60.34.10">
    <property type="entry name" value="Substrate Binding Domain Of DNAk, Chain A, domain 1"/>
    <property type="match status" value="1"/>
</dbReference>
<sequence>MGSQTFKLGLVSRGKPLEIVTNLHSKRKTETMVLFDQGSRFYGADASSLQTRKPLQTPAMINLLCGRDEAHPAVQDLSTKSYPVPFTFNTTRGGLDVTVKGSGIYTPEELMAMVLSHARAATRAYTSDGKTTLDPLPKDAVLTVPGFYTQREREALKTAAELAGLNVLSLIEENTAAALHYGMDRVVPVGESETVMFYNLGATSLQVSIVQYYSYQVTEYSKNKTVGAFTVLGKGWDATLGGDAWDNVIVEYLAEEFNKQWGKGDVREYPRAMVKLRVQAKKVKEVLSANTKIPVFIEGLHDDTDFKASLSRKEFEDMSVELFERAAGPVIKALESAGVVIDDVDKIELIGGGMRIPKVQDVLSASVNGRELGMHINSDESMALGAAFHGANISTAFRVRKVGMTDVGVWNVGVSVGELEEEEGKGWFGGGKKKKKTNSETDAPEDEEVWGKKATIFKEGGRLGAKKTIAFTHDKDLTISTYYEDSTQLPAGTGRELSNYNVTGVKEFAENMKKKGIEMGPKVTVTFELSGSGIVGIVKAEVQVEEVVEVEVEEIVEIEGEEEEEEEEEEEVVEGEEEEEKEEKEEEKEAETEEGEEKEEKEEKEDKEEKEEKKKDAPSKKKKKKKTKTVKVMKEQTKVHKESLSIVTYHTSKVSPYDSEAMKESLGKLRDLEEADRKRQELEEAKNKLESKVYSIKNYVEDNVEELDKVSTEEQRSDLVKLAGETEEWLYDDGYDASLEQFNDKYNELNEPAEKMFFRLAELTRRPKAVEKLKDKLAKTRALMVKWETERDWVTEEERNDVLDKVEKAEKWIESKLEEQEALEKWEEPAFTSKDVPTASKAMEGLVVRLGKKTKPKPTKEEKMVEKEGEEKDDDKEEEEVNLDGKKEEEEGKDEQEGEKEGEEEEGEQEVEEGGEGKGDEL</sequence>
<dbReference type="Gene3D" id="3.30.30.30">
    <property type="match status" value="1"/>
</dbReference>
<dbReference type="Gene3D" id="1.20.1270.10">
    <property type="match status" value="1"/>
</dbReference>
<dbReference type="Gene3D" id="3.30.420.40">
    <property type="match status" value="2"/>
</dbReference>
<dbReference type="GO" id="GO:0030968">
    <property type="term" value="P:endoplasmic reticulum unfolded protein response"/>
    <property type="evidence" value="ECO:0007669"/>
    <property type="project" value="TreeGrafter"/>
</dbReference>
<evidence type="ECO:0000256" key="5">
    <source>
        <dbReference type="SAM" id="MobiDB-lite"/>
    </source>
</evidence>
<feature type="compositionally biased region" description="Basic and acidic residues" evidence="5">
    <location>
        <begin position="858"/>
        <end position="870"/>
    </location>
</feature>
<evidence type="ECO:0000256" key="3">
    <source>
        <dbReference type="ARBA" id="ARBA00022840"/>
    </source>
</evidence>
<dbReference type="PANTHER" id="PTHR45639">
    <property type="entry name" value="HSC70CB, ISOFORM G-RELATED"/>
    <property type="match status" value="1"/>
</dbReference>
<feature type="compositionally biased region" description="Basic and acidic residues" evidence="5">
    <location>
        <begin position="610"/>
        <end position="619"/>
    </location>
</feature>
<keyword evidence="4" id="KW-0143">Chaperone</keyword>
<feature type="compositionally biased region" description="Acidic residues" evidence="5">
    <location>
        <begin position="555"/>
        <end position="609"/>
    </location>
</feature>
<evidence type="ECO:0000313" key="6">
    <source>
        <dbReference type="EMBL" id="GMI47299.1"/>
    </source>
</evidence>
<feature type="compositionally biased region" description="Basic residues" evidence="5">
    <location>
        <begin position="620"/>
        <end position="631"/>
    </location>
</feature>
<feature type="compositionally biased region" description="Acidic residues" evidence="5">
    <location>
        <begin position="891"/>
        <end position="914"/>
    </location>
</feature>
<dbReference type="EMBL" id="BRYA01000337">
    <property type="protein sequence ID" value="GMI47299.1"/>
    <property type="molecule type" value="Genomic_DNA"/>
</dbReference>
<dbReference type="InterPro" id="IPR029048">
    <property type="entry name" value="HSP70_C_sf"/>
</dbReference>
<feature type="region of interest" description="Disordered" evidence="5">
    <location>
        <begin position="555"/>
        <end position="635"/>
    </location>
</feature>
<keyword evidence="3" id="KW-0067">ATP-binding</keyword>
<dbReference type="OrthoDB" id="10262720at2759"/>
<dbReference type="InterPro" id="IPR013126">
    <property type="entry name" value="Hsp_70_fam"/>
</dbReference>
<dbReference type="PANTHER" id="PTHR45639:SF3">
    <property type="entry name" value="HYPOXIA UP-REGULATED PROTEIN 1"/>
    <property type="match status" value="1"/>
</dbReference>
<proteinExistence type="predicted"/>
<evidence type="ECO:0000256" key="1">
    <source>
        <dbReference type="ARBA" id="ARBA00022741"/>
    </source>
</evidence>
<dbReference type="FunFam" id="3.90.640.10:FF:000004">
    <property type="entry name" value="Heat shock 70 kDa protein 4"/>
    <property type="match status" value="1"/>
</dbReference>
<dbReference type="AlphaFoldDB" id="A0A9W7GLX4"/>
<dbReference type="SUPFAM" id="SSF100934">
    <property type="entry name" value="Heat shock protein 70kD (HSP70), C-terminal subdomain"/>
    <property type="match status" value="1"/>
</dbReference>